<evidence type="ECO:0000256" key="3">
    <source>
        <dbReference type="ARBA" id="ARBA00022448"/>
    </source>
</evidence>
<evidence type="ECO:0000256" key="9">
    <source>
        <dbReference type="ARBA" id="ARBA00023065"/>
    </source>
</evidence>
<dbReference type="PANTHER" id="PTHR33619:SF3">
    <property type="entry name" value="POLYSACCHARIDE EXPORT PROTEIN GFCE-RELATED"/>
    <property type="match status" value="1"/>
</dbReference>
<comment type="similarity">
    <text evidence="2">Belongs to the BexD/CtrA/VexA family.</text>
</comment>
<dbReference type="EMBL" id="JAVDRL010000008">
    <property type="protein sequence ID" value="MDR6532249.1"/>
    <property type="molecule type" value="Genomic_DNA"/>
</dbReference>
<dbReference type="InterPro" id="IPR003715">
    <property type="entry name" value="Poly_export_N"/>
</dbReference>
<gene>
    <name evidence="17" type="ORF">J2800_003005</name>
</gene>
<evidence type="ECO:0000256" key="6">
    <source>
        <dbReference type="ARBA" id="ARBA00022692"/>
    </source>
</evidence>
<keyword evidence="3" id="KW-0813">Transport</keyword>
<dbReference type="Gene3D" id="3.10.560.10">
    <property type="entry name" value="Outer membrane lipoprotein wza domain like"/>
    <property type="match status" value="1"/>
</dbReference>
<dbReference type="NCBIfam" id="TIGR03027">
    <property type="entry name" value="pepcterm_export"/>
    <property type="match status" value="1"/>
</dbReference>
<evidence type="ECO:0000256" key="7">
    <source>
        <dbReference type="ARBA" id="ARBA00022729"/>
    </source>
</evidence>
<keyword evidence="6" id="KW-0812">Transmembrane</keyword>
<keyword evidence="5" id="KW-0762">Sugar transport</keyword>
<evidence type="ECO:0000256" key="13">
    <source>
        <dbReference type="ARBA" id="ARBA00023237"/>
    </source>
</evidence>
<keyword evidence="11" id="KW-0472">Membrane</keyword>
<dbReference type="Pfam" id="PF02563">
    <property type="entry name" value="Poly_export"/>
    <property type="match status" value="1"/>
</dbReference>
<evidence type="ECO:0000256" key="14">
    <source>
        <dbReference type="ARBA" id="ARBA00023288"/>
    </source>
</evidence>
<name>A0ABU1N1G6_9CAUL</name>
<evidence type="ECO:0000256" key="11">
    <source>
        <dbReference type="ARBA" id="ARBA00023136"/>
    </source>
</evidence>
<reference evidence="17 18" key="1">
    <citation type="submission" date="2023-07" db="EMBL/GenBank/DDBJ databases">
        <title>Sorghum-associated microbial communities from plants grown in Nebraska, USA.</title>
        <authorList>
            <person name="Schachtman D."/>
        </authorList>
    </citation>
    <scope>NUCLEOTIDE SEQUENCE [LARGE SCALE GENOMIC DNA]</scope>
    <source>
        <strain evidence="17 18">DS2154</strain>
    </source>
</reference>
<evidence type="ECO:0000256" key="1">
    <source>
        <dbReference type="ARBA" id="ARBA00004571"/>
    </source>
</evidence>
<protein>
    <submittedName>
        <fullName evidence="17">Polysaccharide export outer membrane protein</fullName>
    </submittedName>
</protein>
<keyword evidence="14" id="KW-0449">Lipoprotein</keyword>
<evidence type="ECO:0000259" key="16">
    <source>
        <dbReference type="Pfam" id="PF22461"/>
    </source>
</evidence>
<keyword evidence="12" id="KW-0564">Palmitate</keyword>
<evidence type="ECO:0000256" key="2">
    <source>
        <dbReference type="ARBA" id="ARBA00009450"/>
    </source>
</evidence>
<evidence type="ECO:0000256" key="10">
    <source>
        <dbReference type="ARBA" id="ARBA00023114"/>
    </source>
</evidence>
<keyword evidence="18" id="KW-1185">Reference proteome</keyword>
<organism evidence="17 18">
    <name type="scientific">Caulobacter rhizosphaerae</name>
    <dbReference type="NCBI Taxonomy" id="2010972"/>
    <lineage>
        <taxon>Bacteria</taxon>
        <taxon>Pseudomonadati</taxon>
        <taxon>Pseudomonadota</taxon>
        <taxon>Alphaproteobacteria</taxon>
        <taxon>Caulobacterales</taxon>
        <taxon>Caulobacteraceae</taxon>
        <taxon>Caulobacter</taxon>
    </lineage>
</organism>
<accession>A0ABU1N1G6</accession>
<keyword evidence="10" id="KW-0626">Porin</keyword>
<dbReference type="InterPro" id="IPR049712">
    <property type="entry name" value="Poly_export"/>
</dbReference>
<proteinExistence type="inferred from homology"/>
<keyword evidence="13" id="KW-0998">Cell outer membrane</keyword>
<keyword evidence="7" id="KW-0732">Signal</keyword>
<dbReference type="InterPro" id="IPR017477">
    <property type="entry name" value="PEP-CTERM_polysacc_export"/>
</dbReference>
<keyword evidence="4" id="KW-1134">Transmembrane beta strand</keyword>
<evidence type="ECO:0000256" key="8">
    <source>
        <dbReference type="ARBA" id="ARBA00023047"/>
    </source>
</evidence>
<dbReference type="Pfam" id="PF22461">
    <property type="entry name" value="SLBB_2"/>
    <property type="match status" value="1"/>
</dbReference>
<dbReference type="PANTHER" id="PTHR33619">
    <property type="entry name" value="POLYSACCHARIDE EXPORT PROTEIN GFCE-RELATED"/>
    <property type="match status" value="1"/>
</dbReference>
<keyword evidence="8" id="KW-0625">Polysaccharide transport</keyword>
<evidence type="ECO:0000313" key="17">
    <source>
        <dbReference type="EMBL" id="MDR6532249.1"/>
    </source>
</evidence>
<comment type="subcellular location">
    <subcellularLocation>
        <location evidence="1">Cell outer membrane</location>
        <topology evidence="1">Multi-pass membrane protein</topology>
    </subcellularLocation>
</comment>
<keyword evidence="9" id="KW-0406">Ion transport</keyword>
<evidence type="ECO:0000313" key="18">
    <source>
        <dbReference type="Proteomes" id="UP001262754"/>
    </source>
</evidence>
<dbReference type="RefSeq" id="WP_310032688.1">
    <property type="nucleotide sequence ID" value="NZ_JAVDRL010000008.1"/>
</dbReference>
<evidence type="ECO:0000259" key="15">
    <source>
        <dbReference type="Pfam" id="PF02563"/>
    </source>
</evidence>
<evidence type="ECO:0000256" key="12">
    <source>
        <dbReference type="ARBA" id="ARBA00023139"/>
    </source>
</evidence>
<feature type="domain" description="Polysaccharide export protein N-terminal" evidence="15">
    <location>
        <begin position="13"/>
        <end position="87"/>
    </location>
</feature>
<dbReference type="Gene3D" id="3.30.1950.10">
    <property type="entry name" value="wza like domain"/>
    <property type="match status" value="1"/>
</dbReference>
<evidence type="ECO:0000256" key="5">
    <source>
        <dbReference type="ARBA" id="ARBA00022597"/>
    </source>
</evidence>
<feature type="domain" description="SLBB" evidence="16">
    <location>
        <begin position="98"/>
        <end position="177"/>
    </location>
</feature>
<comment type="caution">
    <text evidence="17">The sequence shown here is derived from an EMBL/GenBank/DDBJ whole genome shotgun (WGS) entry which is preliminary data.</text>
</comment>
<dbReference type="Proteomes" id="UP001262754">
    <property type="component" value="Unassembled WGS sequence"/>
</dbReference>
<evidence type="ECO:0000256" key="4">
    <source>
        <dbReference type="ARBA" id="ARBA00022452"/>
    </source>
</evidence>
<sequence length="182" mass="19469">MSEGAVSEGAVSEAADYLIGPGDILQIFVWKNPDLSVEAPVRPDGRITTPLVQDIQAQGRRPTELAENLQTSLSNYIQEPVVTVVVKAFAAPGNSAAVRVIGAAVTPKTVPYRAGLTALDVLIDVGGLTMFANGNGAKLLRRENGAYQSYPLRLKDLVRSGDLQANVNLMPGDIIRIPERMF</sequence>
<dbReference type="InterPro" id="IPR054765">
    <property type="entry name" value="SLBB_dom"/>
</dbReference>